<feature type="transmembrane region" description="Helical" evidence="7">
    <location>
        <begin position="261"/>
        <end position="283"/>
    </location>
</feature>
<dbReference type="PANTHER" id="PTHR33362">
    <property type="entry name" value="SIALIC ACID TRAP TRANSPORTER PERMEASE PROTEIN SIAT-RELATED"/>
    <property type="match status" value="1"/>
</dbReference>
<dbReference type="AlphaFoldDB" id="A0A024H8D6"/>
<keyword evidence="3" id="KW-0997">Cell inner membrane</keyword>
<evidence type="ECO:0000256" key="5">
    <source>
        <dbReference type="ARBA" id="ARBA00022989"/>
    </source>
</evidence>
<feature type="transmembrane region" description="Helical" evidence="7">
    <location>
        <begin position="91"/>
        <end position="114"/>
    </location>
</feature>
<feature type="transmembrane region" description="Helical" evidence="7">
    <location>
        <begin position="50"/>
        <end position="79"/>
    </location>
</feature>
<comment type="caution">
    <text evidence="9">The sequence shown here is derived from an EMBL/GenBank/DDBJ whole genome shotgun (WGS) entry which is preliminary data.</text>
</comment>
<feature type="transmembrane region" description="Helical" evidence="7">
    <location>
        <begin position="180"/>
        <end position="207"/>
    </location>
</feature>
<evidence type="ECO:0000256" key="6">
    <source>
        <dbReference type="ARBA" id="ARBA00023136"/>
    </source>
</evidence>
<sequence>MTINVKTIQTAPSKRVSGAWFWVLGAAAAVIAAVLLFADLDRLLVGGLVIVLLLLLMLLTVPIGFAMITASVIGLLALGGSRAMESSVQSILFDGLASWTMAVVPLFVLMGIALSHSGVTTRAYEAASQWLGKLPGGLAVSTTVAGAGLATTSGSTTAISMSLGRMAIPEMLRAGYSPSLATGSVAIAGTLGQIIPPSILLVIYAGIAETSVGSQLMAGMIPGLILALGFVIVIVVWATLKPGIAPRADQTGITWATRLRSAIGMSPLILVAVIVLGGLALGLFTANEAAAWGALAALVIGVIRLPKGQRNLRGAGVFGRQVFMDTVSSVAGLFILVVGALMLGRALTLSGLARWMGEVLTDMNLDRVSLLLVLIVAYIILGMFLESLPMMLLTIPILQVPLEAVGVDMIWFGIFIVIMCEIGMVFPPIGMLTFIVHRLVQNPSINLGTKISLVDVFKGIMPFMVALIGLTVLIIFVPDLVLWLPEAIQDANAVKP</sequence>
<feature type="transmembrane region" description="Helical" evidence="7">
    <location>
        <begin position="456"/>
        <end position="477"/>
    </location>
</feature>
<dbReference type="OrthoDB" id="9777699at2"/>
<evidence type="ECO:0000256" key="4">
    <source>
        <dbReference type="ARBA" id="ARBA00022692"/>
    </source>
</evidence>
<keyword evidence="6 7" id="KW-0472">Membrane</keyword>
<dbReference type="STRING" id="861266.ARTSIC4J27_4139"/>
<evidence type="ECO:0000313" key="9">
    <source>
        <dbReference type="EMBL" id="CCQ48142.1"/>
    </source>
</evidence>
<dbReference type="PANTHER" id="PTHR33362:SF5">
    <property type="entry name" value="C4-DICARBOXYLATE TRAP TRANSPORTER LARGE PERMEASE PROTEIN DCTM"/>
    <property type="match status" value="1"/>
</dbReference>
<evidence type="ECO:0000313" key="10">
    <source>
        <dbReference type="Proteomes" id="UP000035722"/>
    </source>
</evidence>
<protein>
    <submittedName>
        <fullName evidence="9">Citrate transporter family protein</fullName>
    </submittedName>
</protein>
<reference evidence="10" key="1">
    <citation type="journal article" date="2014" name="Genome Announc.">
        <title>Genome Sequence of Arthrobacter siccitolerans 4J27, a Xeroprotectant-Producing Desiccation-Tolerant Microorganism.</title>
        <authorList>
            <person name="Manzanera M."/>
            <person name="Santa-Cruz-Calvo L."/>
            <person name="Vilchez J.I."/>
            <person name="Garcia-Fontana C."/>
            <person name="Silva-Castro G.A."/>
            <person name="Calvo C."/>
            <person name="Gonzalez-Lopez J."/>
        </authorList>
    </citation>
    <scope>NUCLEOTIDE SEQUENCE [LARGE SCALE GENOMIC DNA]</scope>
    <source>
        <strain evidence="10">4J27</strain>
    </source>
</reference>
<proteinExistence type="predicted"/>
<dbReference type="GO" id="GO:0022857">
    <property type="term" value="F:transmembrane transporter activity"/>
    <property type="evidence" value="ECO:0007669"/>
    <property type="project" value="TreeGrafter"/>
</dbReference>
<accession>A0A024H8D6</accession>
<dbReference type="EMBL" id="CAQI01000053">
    <property type="protein sequence ID" value="CCQ48142.1"/>
    <property type="molecule type" value="Genomic_DNA"/>
</dbReference>
<dbReference type="Proteomes" id="UP000035722">
    <property type="component" value="Unassembled WGS sequence"/>
</dbReference>
<evidence type="ECO:0000256" key="2">
    <source>
        <dbReference type="ARBA" id="ARBA00022475"/>
    </source>
</evidence>
<keyword evidence="2" id="KW-1003">Cell membrane</keyword>
<comment type="subcellular location">
    <subcellularLocation>
        <location evidence="1">Cell inner membrane</location>
        <topology evidence="1">Multi-pass membrane protein</topology>
    </subcellularLocation>
</comment>
<dbReference type="InterPro" id="IPR010656">
    <property type="entry name" value="DctM"/>
</dbReference>
<feature type="domain" description="TRAP C4-dicarboxylate transport system permease DctM subunit" evidence="8">
    <location>
        <begin position="50"/>
        <end position="479"/>
    </location>
</feature>
<organism evidence="9 10">
    <name type="scientific">Pseudarthrobacter siccitolerans</name>
    <dbReference type="NCBI Taxonomy" id="861266"/>
    <lineage>
        <taxon>Bacteria</taxon>
        <taxon>Bacillati</taxon>
        <taxon>Actinomycetota</taxon>
        <taxon>Actinomycetes</taxon>
        <taxon>Micrococcales</taxon>
        <taxon>Micrococcaceae</taxon>
        <taxon>Pseudarthrobacter</taxon>
    </lineage>
</organism>
<keyword evidence="4 7" id="KW-0812">Transmembrane</keyword>
<evidence type="ECO:0000259" key="8">
    <source>
        <dbReference type="Pfam" id="PF06808"/>
    </source>
</evidence>
<dbReference type="Pfam" id="PF06808">
    <property type="entry name" value="DctM"/>
    <property type="match status" value="1"/>
</dbReference>
<evidence type="ECO:0000256" key="1">
    <source>
        <dbReference type="ARBA" id="ARBA00004429"/>
    </source>
</evidence>
<feature type="transmembrane region" description="Helical" evidence="7">
    <location>
        <begin position="289"/>
        <end position="306"/>
    </location>
</feature>
<feature type="transmembrane region" description="Helical" evidence="7">
    <location>
        <begin position="20"/>
        <end position="38"/>
    </location>
</feature>
<name>A0A024H8D6_9MICC</name>
<dbReference type="GO" id="GO:0005886">
    <property type="term" value="C:plasma membrane"/>
    <property type="evidence" value="ECO:0007669"/>
    <property type="project" value="UniProtKB-SubCell"/>
</dbReference>
<gene>
    <name evidence="9" type="ORF">ARTSIC4J27_4139</name>
</gene>
<evidence type="ECO:0000256" key="7">
    <source>
        <dbReference type="SAM" id="Phobius"/>
    </source>
</evidence>
<dbReference type="RefSeq" id="WP_050056912.1">
    <property type="nucleotide sequence ID" value="NZ_CAQI01000053.1"/>
</dbReference>
<feature type="transmembrane region" description="Helical" evidence="7">
    <location>
        <begin position="368"/>
        <end position="398"/>
    </location>
</feature>
<feature type="transmembrane region" description="Helical" evidence="7">
    <location>
        <begin position="219"/>
        <end position="240"/>
    </location>
</feature>
<dbReference type="InterPro" id="IPR004681">
    <property type="entry name" value="TRAP_DctM"/>
</dbReference>
<keyword evidence="10" id="KW-1185">Reference proteome</keyword>
<feature type="transmembrane region" description="Helical" evidence="7">
    <location>
        <begin position="327"/>
        <end position="348"/>
    </location>
</feature>
<feature type="transmembrane region" description="Helical" evidence="7">
    <location>
        <begin position="134"/>
        <end position="159"/>
    </location>
</feature>
<feature type="transmembrane region" description="Helical" evidence="7">
    <location>
        <begin position="410"/>
        <end position="436"/>
    </location>
</feature>
<evidence type="ECO:0000256" key="3">
    <source>
        <dbReference type="ARBA" id="ARBA00022519"/>
    </source>
</evidence>
<keyword evidence="5 7" id="KW-1133">Transmembrane helix</keyword>